<dbReference type="AlphaFoldDB" id="A0A9P9A474"/>
<feature type="compositionally biased region" description="Basic and acidic residues" evidence="1">
    <location>
        <begin position="11"/>
        <end position="31"/>
    </location>
</feature>
<feature type="compositionally biased region" description="Gly residues" evidence="1">
    <location>
        <begin position="61"/>
        <end position="76"/>
    </location>
</feature>
<proteinExistence type="predicted"/>
<keyword evidence="3" id="KW-1185">Reference proteome</keyword>
<organism evidence="2 3">
    <name type="scientific">Plectosphaerella plurivora</name>
    <dbReference type="NCBI Taxonomy" id="936078"/>
    <lineage>
        <taxon>Eukaryota</taxon>
        <taxon>Fungi</taxon>
        <taxon>Dikarya</taxon>
        <taxon>Ascomycota</taxon>
        <taxon>Pezizomycotina</taxon>
        <taxon>Sordariomycetes</taxon>
        <taxon>Hypocreomycetidae</taxon>
        <taxon>Glomerellales</taxon>
        <taxon>Plectosphaerellaceae</taxon>
        <taxon>Plectosphaerella</taxon>
    </lineage>
</organism>
<feature type="region of interest" description="Disordered" evidence="1">
    <location>
        <begin position="61"/>
        <end position="130"/>
    </location>
</feature>
<comment type="caution">
    <text evidence="2">The sequence shown here is derived from an EMBL/GenBank/DDBJ whole genome shotgun (WGS) entry which is preliminary data.</text>
</comment>
<sequence length="177" mass="17709">MRSPCVAVATKPDEKTNLGKKNSEAEGDDTKLHAELLHAGSRGDGSSGLLGGLLGGGGRLDDLGGGGDLRGRGSGGDRSVLGGHDLGGGGGLNGHNLALVGEDGDGLARSGQELADLDRGEVGDAGDSNSIGRAMAIVGQDSLGGTGENNHLAESVHLEEVEVGNVVWGRRQEERGV</sequence>
<feature type="region of interest" description="Disordered" evidence="1">
    <location>
        <begin position="1"/>
        <end position="31"/>
    </location>
</feature>
<dbReference type="Proteomes" id="UP000770015">
    <property type="component" value="Unassembled WGS sequence"/>
</dbReference>
<feature type="compositionally biased region" description="Gly residues" evidence="1">
    <location>
        <begin position="84"/>
        <end position="93"/>
    </location>
</feature>
<gene>
    <name evidence="2" type="ORF">F5X68DRAFT_216777</name>
</gene>
<protein>
    <submittedName>
        <fullName evidence="2">Uncharacterized protein</fullName>
    </submittedName>
</protein>
<dbReference type="EMBL" id="JAGSXJ010000034">
    <property type="protein sequence ID" value="KAH6668131.1"/>
    <property type="molecule type" value="Genomic_DNA"/>
</dbReference>
<evidence type="ECO:0000313" key="3">
    <source>
        <dbReference type="Proteomes" id="UP000770015"/>
    </source>
</evidence>
<name>A0A9P9A474_9PEZI</name>
<accession>A0A9P9A474</accession>
<evidence type="ECO:0000313" key="2">
    <source>
        <dbReference type="EMBL" id="KAH6668131.1"/>
    </source>
</evidence>
<reference evidence="2" key="1">
    <citation type="journal article" date="2021" name="Nat. Commun.">
        <title>Genetic determinants of endophytism in the Arabidopsis root mycobiome.</title>
        <authorList>
            <person name="Mesny F."/>
            <person name="Miyauchi S."/>
            <person name="Thiergart T."/>
            <person name="Pickel B."/>
            <person name="Atanasova L."/>
            <person name="Karlsson M."/>
            <person name="Huettel B."/>
            <person name="Barry K.W."/>
            <person name="Haridas S."/>
            <person name="Chen C."/>
            <person name="Bauer D."/>
            <person name="Andreopoulos W."/>
            <person name="Pangilinan J."/>
            <person name="LaButti K."/>
            <person name="Riley R."/>
            <person name="Lipzen A."/>
            <person name="Clum A."/>
            <person name="Drula E."/>
            <person name="Henrissat B."/>
            <person name="Kohler A."/>
            <person name="Grigoriev I.V."/>
            <person name="Martin F.M."/>
            <person name="Hacquard S."/>
        </authorList>
    </citation>
    <scope>NUCLEOTIDE SEQUENCE</scope>
    <source>
        <strain evidence="2">MPI-SDFR-AT-0117</strain>
    </source>
</reference>
<evidence type="ECO:0000256" key="1">
    <source>
        <dbReference type="SAM" id="MobiDB-lite"/>
    </source>
</evidence>